<accession>A0A7E4VQM2</accession>
<keyword evidence="4" id="KW-1185">Reference proteome</keyword>
<dbReference type="PANTHER" id="PTHR42760">
    <property type="entry name" value="SHORT-CHAIN DEHYDROGENASES/REDUCTASES FAMILY MEMBER"/>
    <property type="match status" value="1"/>
</dbReference>
<sequence length="96" mass="10344">MKKGIRINNINPGPFDSNFGNRGVGEITKDTVVGNKDLMDKLIAKITPAGRFGQPEELLPAFLLLADEKSSFITGSIWVVDGGVSTWAPEATDLKL</sequence>
<evidence type="ECO:0000313" key="4">
    <source>
        <dbReference type="Proteomes" id="UP000492821"/>
    </source>
</evidence>
<dbReference type="GO" id="GO:0016616">
    <property type="term" value="F:oxidoreductase activity, acting on the CH-OH group of donors, NAD or NADP as acceptor"/>
    <property type="evidence" value="ECO:0007669"/>
    <property type="project" value="TreeGrafter"/>
</dbReference>
<proteinExistence type="inferred from homology"/>
<dbReference type="Proteomes" id="UP000492821">
    <property type="component" value="Unassembled WGS sequence"/>
</dbReference>
<dbReference type="AlphaFoldDB" id="A0A7E4VQM2"/>
<comment type="similarity">
    <text evidence="2">Belongs to the short-chain dehydrogenases/reductases (SDR) family.</text>
</comment>
<dbReference type="PRINTS" id="PR00081">
    <property type="entry name" value="GDHRDH"/>
</dbReference>
<organism evidence="4 5">
    <name type="scientific">Panagrellus redivivus</name>
    <name type="common">Microworm</name>
    <dbReference type="NCBI Taxonomy" id="6233"/>
    <lineage>
        <taxon>Eukaryota</taxon>
        <taxon>Metazoa</taxon>
        <taxon>Ecdysozoa</taxon>
        <taxon>Nematoda</taxon>
        <taxon>Chromadorea</taxon>
        <taxon>Rhabditida</taxon>
        <taxon>Tylenchina</taxon>
        <taxon>Panagrolaimomorpha</taxon>
        <taxon>Panagrolaimoidea</taxon>
        <taxon>Panagrolaimidae</taxon>
        <taxon>Panagrellus</taxon>
    </lineage>
</organism>
<reference evidence="4" key="1">
    <citation type="journal article" date="2013" name="Genetics">
        <title>The draft genome and transcriptome of Panagrellus redivivus are shaped by the harsh demands of a free-living lifestyle.</title>
        <authorList>
            <person name="Srinivasan J."/>
            <person name="Dillman A.R."/>
            <person name="Macchietto M.G."/>
            <person name="Heikkinen L."/>
            <person name="Lakso M."/>
            <person name="Fracchia K.M."/>
            <person name="Antoshechkin I."/>
            <person name="Mortazavi A."/>
            <person name="Wong G."/>
            <person name="Sternberg P.W."/>
        </authorList>
    </citation>
    <scope>NUCLEOTIDE SEQUENCE [LARGE SCALE GENOMIC DNA]</scope>
    <source>
        <strain evidence="4">MT8872</strain>
    </source>
</reference>
<dbReference type="Gene3D" id="3.40.50.720">
    <property type="entry name" value="NAD(P)-binding Rossmann-like Domain"/>
    <property type="match status" value="1"/>
</dbReference>
<reference evidence="5" key="2">
    <citation type="submission" date="2020-10" db="UniProtKB">
        <authorList>
            <consortium name="WormBaseParasite"/>
        </authorList>
    </citation>
    <scope>IDENTIFICATION</scope>
</reference>
<comment type="pathway">
    <text evidence="1">Lipid metabolism; fatty acid biosynthesis.</text>
</comment>
<evidence type="ECO:0000256" key="3">
    <source>
        <dbReference type="ARBA" id="ARBA00023002"/>
    </source>
</evidence>
<keyword evidence="3" id="KW-0560">Oxidoreductase</keyword>
<dbReference type="Pfam" id="PF13561">
    <property type="entry name" value="adh_short_C2"/>
    <property type="match status" value="1"/>
</dbReference>
<dbReference type="SUPFAM" id="SSF51735">
    <property type="entry name" value="NAD(P)-binding Rossmann-fold domains"/>
    <property type="match status" value="1"/>
</dbReference>
<protein>
    <submittedName>
        <fullName evidence="5">SDR family oxidoreductase</fullName>
    </submittedName>
</protein>
<evidence type="ECO:0000256" key="1">
    <source>
        <dbReference type="ARBA" id="ARBA00005194"/>
    </source>
</evidence>
<dbReference type="InterPro" id="IPR036291">
    <property type="entry name" value="NAD(P)-bd_dom_sf"/>
</dbReference>
<dbReference type="WBParaSite" id="Pan_g2388.t1">
    <property type="protein sequence ID" value="Pan_g2388.t1"/>
    <property type="gene ID" value="Pan_g2388"/>
</dbReference>
<dbReference type="InterPro" id="IPR002347">
    <property type="entry name" value="SDR_fam"/>
</dbReference>
<evidence type="ECO:0000256" key="2">
    <source>
        <dbReference type="ARBA" id="ARBA00006484"/>
    </source>
</evidence>
<evidence type="ECO:0000313" key="5">
    <source>
        <dbReference type="WBParaSite" id="Pan_g2388.t1"/>
    </source>
</evidence>
<dbReference type="PANTHER" id="PTHR42760:SF115">
    <property type="entry name" value="3-OXOACYL-[ACYL-CARRIER-PROTEIN] REDUCTASE FABG"/>
    <property type="match status" value="1"/>
</dbReference>
<name>A0A7E4VQM2_PANRE</name>